<dbReference type="OrthoDB" id="5363652at2"/>
<dbReference type="InterPro" id="IPR011664">
    <property type="entry name" value="Abi_system_AbiD/AbiF-like"/>
</dbReference>
<dbReference type="GO" id="GO:0006508">
    <property type="term" value="P:proteolysis"/>
    <property type="evidence" value="ECO:0007669"/>
    <property type="project" value="UniProtKB-KW"/>
</dbReference>
<dbReference type="Proteomes" id="UP000321903">
    <property type="component" value="Unassembled WGS sequence"/>
</dbReference>
<keyword evidence="1" id="KW-0378">Hydrolase</keyword>
<dbReference type="PIRSF" id="PIRSF034934">
    <property type="entry name" value="AbiF_AbiD"/>
    <property type="match status" value="1"/>
</dbReference>
<sequence length="308" mass="36214">MVNKKPIKEWTSFSQQLELLKKRGLIVENEQKALGYLKTIGYYRLSGYLYSFRQFDPNNTSNKLDNFIEGSHFEDVKNLYMFDKKLRQLALDGLERIEVALRVNISYSLGRYSPIAYLDSQYFDENFNHSEWLTRHIDAIKNEQRKKNTFVNHHTRHYAALPVWVSCETWDFGTMSTLFKGMKESDKDKIAKIYHLQSGSHLQSHLHAFNFIRNVSAHHSRLWNKAMVFKASLKGLSDDEWQALSVKKVFVYFCLMKRMLDVICPNSKWGERFLALLDEFPKVGNNSVYLEQMGVNVDPDSWQLWQGD</sequence>
<keyword evidence="1" id="KW-0645">Protease</keyword>
<dbReference type="RefSeq" id="WP_147224104.1">
    <property type="nucleotide sequence ID" value="NZ_CAJGYY010000001.1"/>
</dbReference>
<dbReference type="Pfam" id="PF07751">
    <property type="entry name" value="Abi_2"/>
    <property type="match status" value="1"/>
</dbReference>
<organism evidence="1 2">
    <name type="scientific">Psychrobacter frigidicola</name>
    <dbReference type="NCBI Taxonomy" id="45611"/>
    <lineage>
        <taxon>Bacteria</taxon>
        <taxon>Pseudomonadati</taxon>
        <taxon>Pseudomonadota</taxon>
        <taxon>Gammaproteobacteria</taxon>
        <taxon>Moraxellales</taxon>
        <taxon>Moraxellaceae</taxon>
        <taxon>Psychrobacter</taxon>
    </lineage>
</organism>
<accession>A0A5C6ZZW3</accession>
<proteinExistence type="predicted"/>
<evidence type="ECO:0000313" key="1">
    <source>
        <dbReference type="EMBL" id="TXD96523.1"/>
    </source>
</evidence>
<evidence type="ECO:0000313" key="2">
    <source>
        <dbReference type="Proteomes" id="UP000321903"/>
    </source>
</evidence>
<dbReference type="EMBL" id="VORZ01000003">
    <property type="protein sequence ID" value="TXD96523.1"/>
    <property type="molecule type" value="Genomic_DNA"/>
</dbReference>
<keyword evidence="2" id="KW-1185">Reference proteome</keyword>
<gene>
    <name evidence="1" type="ORF">ES754_10320</name>
</gene>
<name>A0A5C6ZZW3_9GAMM</name>
<comment type="caution">
    <text evidence="1">The sequence shown here is derived from an EMBL/GenBank/DDBJ whole genome shotgun (WGS) entry which is preliminary data.</text>
</comment>
<dbReference type="InterPro" id="IPR017034">
    <property type="entry name" value="Abi_system_AbiD/AbiF"/>
</dbReference>
<reference evidence="1 2" key="1">
    <citation type="submission" date="2019-08" db="EMBL/GenBank/DDBJ databases">
        <title>Genome sequence of Psychrobacter frigidicola ACAM304 (type strain).</title>
        <authorList>
            <person name="Bowman J.P."/>
        </authorList>
    </citation>
    <scope>NUCLEOTIDE SEQUENCE [LARGE SCALE GENOMIC DNA]</scope>
    <source>
        <strain evidence="1 2">ACAM 304</strain>
    </source>
</reference>
<dbReference type="GO" id="GO:0008233">
    <property type="term" value="F:peptidase activity"/>
    <property type="evidence" value="ECO:0007669"/>
    <property type="project" value="UniProtKB-KW"/>
</dbReference>
<dbReference type="AlphaFoldDB" id="A0A5C6ZZW3"/>
<protein>
    <submittedName>
        <fullName evidence="1">CAAX protease</fullName>
    </submittedName>
</protein>